<dbReference type="PANTHER" id="PTHR10663">
    <property type="entry name" value="GUANYL-NUCLEOTIDE EXCHANGE FACTOR"/>
    <property type="match status" value="1"/>
</dbReference>
<proteinExistence type="predicted"/>
<dbReference type="FunFam" id="1.10.220.20:FF:000002">
    <property type="entry name" value="Brefeldin A-inhibited guanine nucleotide-exchange protein 1"/>
    <property type="match status" value="1"/>
</dbReference>
<dbReference type="InterPro" id="IPR023394">
    <property type="entry name" value="Sec7_C_sf"/>
</dbReference>
<accession>A0A3N4HVY8</accession>
<dbReference type="InterPro" id="IPR015403">
    <property type="entry name" value="Mon2/Sec7/BIG1-like_HDS"/>
</dbReference>
<keyword evidence="1" id="KW-0813">Transport</keyword>
<feature type="compositionally biased region" description="Low complexity" evidence="6">
    <location>
        <begin position="1685"/>
        <end position="1697"/>
    </location>
</feature>
<feature type="region of interest" description="Disordered" evidence="6">
    <location>
        <begin position="347"/>
        <end position="402"/>
    </location>
</feature>
<reference evidence="8 9" key="1">
    <citation type="journal article" date="2018" name="Nat. Ecol. Evol.">
        <title>Pezizomycetes genomes reveal the molecular basis of ectomycorrhizal truffle lifestyle.</title>
        <authorList>
            <person name="Murat C."/>
            <person name="Payen T."/>
            <person name="Noel B."/>
            <person name="Kuo A."/>
            <person name="Morin E."/>
            <person name="Chen J."/>
            <person name="Kohler A."/>
            <person name="Krizsan K."/>
            <person name="Balestrini R."/>
            <person name="Da Silva C."/>
            <person name="Montanini B."/>
            <person name="Hainaut M."/>
            <person name="Levati E."/>
            <person name="Barry K.W."/>
            <person name="Belfiori B."/>
            <person name="Cichocki N."/>
            <person name="Clum A."/>
            <person name="Dockter R.B."/>
            <person name="Fauchery L."/>
            <person name="Guy J."/>
            <person name="Iotti M."/>
            <person name="Le Tacon F."/>
            <person name="Lindquist E.A."/>
            <person name="Lipzen A."/>
            <person name="Malagnac F."/>
            <person name="Mello A."/>
            <person name="Molinier V."/>
            <person name="Miyauchi S."/>
            <person name="Poulain J."/>
            <person name="Riccioni C."/>
            <person name="Rubini A."/>
            <person name="Sitrit Y."/>
            <person name="Splivallo R."/>
            <person name="Traeger S."/>
            <person name="Wang M."/>
            <person name="Zifcakova L."/>
            <person name="Wipf D."/>
            <person name="Zambonelli A."/>
            <person name="Paolocci F."/>
            <person name="Nowrousian M."/>
            <person name="Ottonello S."/>
            <person name="Baldrian P."/>
            <person name="Spatafora J.W."/>
            <person name="Henrissat B."/>
            <person name="Nagy L.G."/>
            <person name="Aury J.M."/>
            <person name="Wincker P."/>
            <person name="Grigoriev I.V."/>
            <person name="Bonfante P."/>
            <person name="Martin F.M."/>
        </authorList>
    </citation>
    <scope>NUCLEOTIDE SEQUENCE [LARGE SCALE GENOMIC DNA]</scope>
    <source>
        <strain evidence="8 9">RN42</strain>
    </source>
</reference>
<dbReference type="OrthoDB" id="18431at2759"/>
<dbReference type="InterPro" id="IPR011989">
    <property type="entry name" value="ARM-like"/>
</dbReference>
<dbReference type="InterPro" id="IPR032691">
    <property type="entry name" value="Mon2/Sec7/BIG1-like_HUS"/>
</dbReference>
<feature type="compositionally biased region" description="Acidic residues" evidence="6">
    <location>
        <begin position="378"/>
        <end position="388"/>
    </location>
</feature>
<dbReference type="InterPro" id="IPR032629">
    <property type="entry name" value="DCB_dom"/>
</dbReference>
<dbReference type="GO" id="GO:0032012">
    <property type="term" value="P:regulation of ARF protein signal transduction"/>
    <property type="evidence" value="ECO:0007669"/>
    <property type="project" value="InterPro"/>
</dbReference>
<keyword evidence="2" id="KW-0963">Cytoplasm</keyword>
<keyword evidence="3" id="KW-0653">Protein transport</keyword>
<evidence type="ECO:0000256" key="6">
    <source>
        <dbReference type="SAM" id="MobiDB-lite"/>
    </source>
</evidence>
<dbReference type="InterPro" id="IPR035999">
    <property type="entry name" value="Sec7_dom_sf"/>
</dbReference>
<dbReference type="EMBL" id="ML119810">
    <property type="protein sequence ID" value="RPA73824.1"/>
    <property type="molecule type" value="Genomic_DNA"/>
</dbReference>
<feature type="compositionally biased region" description="Polar residues" evidence="6">
    <location>
        <begin position="89"/>
        <end position="102"/>
    </location>
</feature>
<evidence type="ECO:0000256" key="4">
    <source>
        <dbReference type="ARBA" id="ARBA00023136"/>
    </source>
</evidence>
<dbReference type="GO" id="GO:0005085">
    <property type="term" value="F:guanyl-nucleotide exchange factor activity"/>
    <property type="evidence" value="ECO:0007669"/>
    <property type="project" value="InterPro"/>
</dbReference>
<evidence type="ECO:0000256" key="3">
    <source>
        <dbReference type="ARBA" id="ARBA00022927"/>
    </source>
</evidence>
<gene>
    <name evidence="8" type="ORF">BJ508DRAFT_215924</name>
</gene>
<evidence type="ECO:0000313" key="9">
    <source>
        <dbReference type="Proteomes" id="UP000275078"/>
    </source>
</evidence>
<feature type="region of interest" description="Disordered" evidence="6">
    <location>
        <begin position="1"/>
        <end position="117"/>
    </location>
</feature>
<dbReference type="Gene3D" id="1.10.220.20">
    <property type="match status" value="1"/>
</dbReference>
<feature type="compositionally biased region" description="Polar residues" evidence="6">
    <location>
        <begin position="731"/>
        <end position="749"/>
    </location>
</feature>
<feature type="compositionally biased region" description="Polar residues" evidence="6">
    <location>
        <begin position="1672"/>
        <end position="1682"/>
    </location>
</feature>
<keyword evidence="4" id="KW-0472">Membrane</keyword>
<feature type="compositionally biased region" description="Basic and acidic residues" evidence="6">
    <location>
        <begin position="347"/>
        <end position="357"/>
    </location>
</feature>
<dbReference type="Pfam" id="PF01369">
    <property type="entry name" value="Sec7"/>
    <property type="match status" value="1"/>
</dbReference>
<dbReference type="SMART" id="SM00222">
    <property type="entry name" value="Sec7"/>
    <property type="match status" value="1"/>
</dbReference>
<dbReference type="SUPFAM" id="SSF48425">
    <property type="entry name" value="Sec7 domain"/>
    <property type="match status" value="1"/>
</dbReference>
<feature type="domain" description="SEC7" evidence="7">
    <location>
        <begin position="772"/>
        <end position="962"/>
    </location>
</feature>
<dbReference type="Pfam" id="PF09324">
    <property type="entry name" value="Sec7-like_HDS"/>
    <property type="match status" value="1"/>
</dbReference>
<feature type="region of interest" description="Disordered" evidence="6">
    <location>
        <begin position="717"/>
        <end position="754"/>
    </location>
</feature>
<dbReference type="Pfam" id="PF12783">
    <property type="entry name" value="Sec7-like_HUS"/>
    <property type="match status" value="1"/>
</dbReference>
<comment type="subcellular location">
    <subcellularLocation>
        <location evidence="5">Cytoplasmic vesicle</location>
        <location evidence="5">COPI-coated vesicle membrane</location>
    </subcellularLocation>
</comment>
<feature type="region of interest" description="Disordered" evidence="6">
    <location>
        <begin position="229"/>
        <end position="253"/>
    </location>
</feature>
<protein>
    <recommendedName>
        <fullName evidence="7">SEC7 domain-containing protein</fullName>
    </recommendedName>
</protein>
<dbReference type="FunFam" id="1.10.1000.11:FF:000003">
    <property type="entry name" value="Brefeldin A-inhibited guanine nucleotide-exchange protein 1"/>
    <property type="match status" value="1"/>
</dbReference>
<dbReference type="Gene3D" id="1.10.1000.11">
    <property type="entry name" value="Arf Nucleotide-binding Site Opener,domain 2"/>
    <property type="match status" value="1"/>
</dbReference>
<dbReference type="Pfam" id="PF20252">
    <property type="entry name" value="BIG2_C"/>
    <property type="match status" value="1"/>
</dbReference>
<evidence type="ECO:0000256" key="5">
    <source>
        <dbReference type="ARBA" id="ARBA00060451"/>
    </source>
</evidence>
<evidence type="ECO:0000256" key="1">
    <source>
        <dbReference type="ARBA" id="ARBA00022448"/>
    </source>
</evidence>
<dbReference type="InterPro" id="IPR000904">
    <property type="entry name" value="Sec7_dom"/>
</dbReference>
<dbReference type="Gene3D" id="1.25.10.10">
    <property type="entry name" value="Leucine-rich Repeat Variant"/>
    <property type="match status" value="1"/>
</dbReference>
<evidence type="ECO:0000259" key="7">
    <source>
        <dbReference type="PROSITE" id="PS50190"/>
    </source>
</evidence>
<dbReference type="STRING" id="1160509.A0A3N4HVY8"/>
<evidence type="ECO:0000313" key="8">
    <source>
        <dbReference type="EMBL" id="RPA73824.1"/>
    </source>
</evidence>
<feature type="compositionally biased region" description="Basic and acidic residues" evidence="6">
    <location>
        <begin position="1"/>
        <end position="10"/>
    </location>
</feature>
<dbReference type="Pfam" id="PF16213">
    <property type="entry name" value="DCB"/>
    <property type="match status" value="1"/>
</dbReference>
<feature type="compositionally biased region" description="Basic and acidic residues" evidence="6">
    <location>
        <begin position="717"/>
        <end position="730"/>
    </location>
</feature>
<dbReference type="Proteomes" id="UP000275078">
    <property type="component" value="Unassembled WGS sequence"/>
</dbReference>
<feature type="compositionally biased region" description="Polar residues" evidence="6">
    <location>
        <begin position="358"/>
        <end position="368"/>
    </location>
</feature>
<dbReference type="PROSITE" id="PS50190">
    <property type="entry name" value="SEC7"/>
    <property type="match status" value="1"/>
</dbReference>
<dbReference type="InterPro" id="IPR046455">
    <property type="entry name" value="Sec7/BIG1-like_C"/>
</dbReference>
<dbReference type="SUPFAM" id="SSF48371">
    <property type="entry name" value="ARM repeat"/>
    <property type="match status" value="2"/>
</dbReference>
<keyword evidence="9" id="KW-1185">Reference proteome</keyword>
<sequence>MIEHGEHSGSEDENDKEPEVKEDGDQNGDEQEAVNPETEADTPQNSEVPVVQEPQEQPQERDLPPLPPASPTAPTHNTISLPLHANDTDYATRNAPTEGESTQADDHAARARTFSVASSRAPGRKIVAPALALGTTTGDKGQHTISSMVFVVQALEEIAASKDARRRRPLADATQKALAAIKESAPDPPSEPVVIFEPLRLACETYNAILQIKALDCIGKLISYSYFSQPPEDPRTPTAAEAPDAIPQPPTQEAPPLIERAIDTICDCFQGDETNDRVQLQIIQALLSAVLDDKLIVHGAGLLKAVRTTYNIFLLSRASDKQMIAQGALTQMVDTVFERVKIRNAAKEARASRHSDGETTPTNASNPHIAQEEVVGTEPEESPLEETDTIVPSEAADKKQEKITLQSFENRKSFDDERIDGTQTVLTRADVPEAQEEGDPIVTEEDEIFIKDAFLVFRAMCKLSIKNLPVDQITDLKSHGMRSKLLSLLQIRNILKSHMSVFTSPYSMLRSSATSEPASFVDAIKQYLCLCLSRNAASAVSYVFEICCEIFWLMISNLRFVLTKEIEVFLKEIYLAILDNRNSSAPQKQYLLGIIERVCSDPQIIVEIYLNYDCESSSSNIFEPIIEHLSRMTSTPVHVTDLQQQAYKEHSRHLGLPSMSVPPSLSTATIGAPVPPTEPAFPIEYANKQHSLLVLVEVLRSLVRWAQKGTVEVKSEDASFRDPSMSRESVETATDNRLSTANHSLTPNTPVGEYDRSLTPEAFADLVDNPEELEKAKQRKTQLIEGIRQFNFKPKRGVKYLLQHGFIKDSEPKTIAEFLINTEQLSKAAVGEYLGEGEAENIAIMHAFVDSMDFTRMRFVDALRRFLQSFRLPGEAQKIDRLMLKFAERYISGNPNAFANADTAYVLAYSVIMLNTDAHSDKLKGKPRMTREEFIRNNRGINDNKDLPEEYLNGIYEEIQNNEIVLETERTAAAISGAIQPNAPVGIAAGIGQTLSTLGRDLQKEMYMQASEVMANKTEQTFRSLLRHERKSSRAARVPYIFGKASRHAGPMFSVAWMSFYAALSDALQNSRPDDTETVQLCMEGFKLAIRISCLFELETPKEAFVSALAKFTHLNNLSEMQAKHVEALKVLLDVAQTEGNLLRESWRDVLTCISQLERFQLISSGVDEGAVPDVTKAKFLQPDGRRTSMQSMRSSRTGRSRASTHYLADVAEESRSREVVIAVDRIFANTAKLNGDAIVHFVRALSEVSWQEIQSSGQSDNPRMFGLQKLVEISYYNMNRIRVEWSALWAILGEHFNQVGCHSNTSIVFFALDSLRQLSMRFLEKDELAHFKFQKDFLRPFEYIIANNNVVPVKDHVLRCLNNMVQARGENIKSGWQTMFQVFRQAAKENYDQLVSFAFENTRNIYRNRFSVVVQQGSFSDMIICLTQFAKNQKFQKVSLQAIETLKTLAPTMLACPECPLYQGNANGTPASPVARTDKEDPMMKYWFPVLSAFHDILMTGEDLEVRTRALVCLFDVLTKYGGDFPTEFWDTICQELLFPTFTVLKAKSEMPQLSSSEATSMWLSTTMIQALRSLVALFTHYFDILEHMLDGFLELLITCICQENDTIALIGSSCLQQLILQSVTKLRNDHWEKIVNAFVHLFEATSADQLFSAVSRTPSESQPSSSSSTANGRNLTTGSPENADATSSTTDESSSLKISGLTSPASPPQDLTGPTDKAMSETVEGPTKELEDYRPAGQQTVVSAARRRFFNRIITKCVLHVVMIRTVAELFSNDAVYNEIPSHELLRLMALVKKSFMFARKFNADRELRTRLWREGYMKQPPNLLKQETMSASTYISILFRMYHDEKPERRDNRPLTEEALIPLCVDILHGFITLDPDTQNRNIQEWAPVVVDVLDGYTHFPEEDFDKHLTTFYPLAIEVMSRGMSPEIQASLKGLLKRVGEVKGLGIVKK</sequence>
<dbReference type="PANTHER" id="PTHR10663:SF375">
    <property type="entry name" value="LD29171P"/>
    <property type="match status" value="1"/>
</dbReference>
<dbReference type="GO" id="GO:0030663">
    <property type="term" value="C:COPI-coated vesicle membrane"/>
    <property type="evidence" value="ECO:0007669"/>
    <property type="project" value="UniProtKB-SubCell"/>
</dbReference>
<feature type="region of interest" description="Disordered" evidence="6">
    <location>
        <begin position="1655"/>
        <end position="1737"/>
    </location>
</feature>
<feature type="compositionally biased region" description="Low complexity" evidence="6">
    <location>
        <begin position="1657"/>
        <end position="1671"/>
    </location>
</feature>
<dbReference type="InterPro" id="IPR016024">
    <property type="entry name" value="ARM-type_fold"/>
</dbReference>
<dbReference type="GO" id="GO:0015031">
    <property type="term" value="P:protein transport"/>
    <property type="evidence" value="ECO:0007669"/>
    <property type="project" value="UniProtKB-KW"/>
</dbReference>
<organism evidence="8 9">
    <name type="scientific">Ascobolus immersus RN42</name>
    <dbReference type="NCBI Taxonomy" id="1160509"/>
    <lineage>
        <taxon>Eukaryota</taxon>
        <taxon>Fungi</taxon>
        <taxon>Dikarya</taxon>
        <taxon>Ascomycota</taxon>
        <taxon>Pezizomycotina</taxon>
        <taxon>Pezizomycetes</taxon>
        <taxon>Pezizales</taxon>
        <taxon>Ascobolaceae</taxon>
        <taxon>Ascobolus</taxon>
    </lineage>
</organism>
<feature type="compositionally biased region" description="Low complexity" evidence="6">
    <location>
        <begin position="47"/>
        <end position="57"/>
    </location>
</feature>
<dbReference type="CDD" id="cd00171">
    <property type="entry name" value="Sec7"/>
    <property type="match status" value="1"/>
</dbReference>
<name>A0A3N4HVY8_ASCIM</name>
<evidence type="ECO:0000256" key="2">
    <source>
        <dbReference type="ARBA" id="ARBA00022490"/>
    </source>
</evidence>